<proteinExistence type="predicted"/>
<organism evidence="1 2">
    <name type="scientific">[Torrubiella] hemipterigena</name>
    <dbReference type="NCBI Taxonomy" id="1531966"/>
    <lineage>
        <taxon>Eukaryota</taxon>
        <taxon>Fungi</taxon>
        <taxon>Dikarya</taxon>
        <taxon>Ascomycota</taxon>
        <taxon>Pezizomycotina</taxon>
        <taxon>Sordariomycetes</taxon>
        <taxon>Hypocreomycetidae</taxon>
        <taxon>Hypocreales</taxon>
        <taxon>Clavicipitaceae</taxon>
        <taxon>Clavicipitaceae incertae sedis</taxon>
        <taxon>'Torrubiella' clade</taxon>
    </lineage>
</organism>
<keyword evidence="2" id="KW-1185">Reference proteome</keyword>
<evidence type="ECO:0000313" key="2">
    <source>
        <dbReference type="Proteomes" id="UP000039046"/>
    </source>
</evidence>
<sequence length="109" mass="11983">MCNLMERSIDDSRSVVVGLQHNLQTLVSTLRPGKTDRPVVSNTLLPVAHSALLAPINRSPTQAADVTLSKTVPLPMEFDIDQLFLDFVELVPGMDGSQWDSLFENVYSA</sequence>
<protein>
    <submittedName>
        <fullName evidence="1">Uncharacterized protein</fullName>
    </submittedName>
</protein>
<name>A0A0A1SNT5_9HYPO</name>
<dbReference type="HOGENOM" id="CLU_2185764_0_0_1"/>
<reference evidence="1 2" key="1">
    <citation type="journal article" date="2015" name="Genome Announc.">
        <title>Draft Genome Sequence and Gene Annotation of the Entomopathogenic Fungus Verticillium hemipterigenum.</title>
        <authorList>
            <person name="Horn F."/>
            <person name="Habel A."/>
            <person name="Scharf D.H."/>
            <person name="Dworschak J."/>
            <person name="Brakhage A.A."/>
            <person name="Guthke R."/>
            <person name="Hertweck C."/>
            <person name="Linde J."/>
        </authorList>
    </citation>
    <scope>NUCLEOTIDE SEQUENCE [LARGE SCALE GENOMIC DNA]</scope>
</reference>
<gene>
    <name evidence="1" type="ORF">VHEMI02159</name>
</gene>
<dbReference type="AlphaFoldDB" id="A0A0A1SNT5"/>
<accession>A0A0A1SNT5</accession>
<dbReference type="Proteomes" id="UP000039046">
    <property type="component" value="Unassembled WGS sequence"/>
</dbReference>
<evidence type="ECO:0000313" key="1">
    <source>
        <dbReference type="EMBL" id="CEJ82068.1"/>
    </source>
</evidence>
<dbReference type="OrthoDB" id="3014581at2759"/>
<dbReference type="EMBL" id="CDHN01000001">
    <property type="protein sequence ID" value="CEJ82068.1"/>
    <property type="molecule type" value="Genomic_DNA"/>
</dbReference>